<dbReference type="AlphaFoldDB" id="A0A663EIE2"/>
<organism evidence="2 3">
    <name type="scientific">Aquila chrysaetos chrysaetos</name>
    <dbReference type="NCBI Taxonomy" id="223781"/>
    <lineage>
        <taxon>Eukaryota</taxon>
        <taxon>Metazoa</taxon>
        <taxon>Chordata</taxon>
        <taxon>Craniata</taxon>
        <taxon>Vertebrata</taxon>
        <taxon>Euteleostomi</taxon>
        <taxon>Archelosauria</taxon>
        <taxon>Archosauria</taxon>
        <taxon>Dinosauria</taxon>
        <taxon>Saurischia</taxon>
        <taxon>Theropoda</taxon>
        <taxon>Coelurosauria</taxon>
        <taxon>Aves</taxon>
        <taxon>Neognathae</taxon>
        <taxon>Neoaves</taxon>
        <taxon>Telluraves</taxon>
        <taxon>Accipitrimorphae</taxon>
        <taxon>Accipitriformes</taxon>
        <taxon>Accipitridae</taxon>
        <taxon>Accipitrinae</taxon>
        <taxon>Aquila</taxon>
    </lineage>
</organism>
<dbReference type="GeneTree" id="ENSGT01050000245279"/>
<proteinExistence type="predicted"/>
<keyword evidence="3" id="KW-1185">Reference proteome</keyword>
<reference evidence="2" key="2">
    <citation type="submission" date="2025-09" db="UniProtKB">
        <authorList>
            <consortium name="Ensembl"/>
        </authorList>
    </citation>
    <scope>IDENTIFICATION</scope>
</reference>
<dbReference type="Proteomes" id="UP000472275">
    <property type="component" value="Chromosome 13"/>
</dbReference>
<feature type="compositionally biased region" description="Polar residues" evidence="1">
    <location>
        <begin position="49"/>
        <end position="58"/>
    </location>
</feature>
<feature type="compositionally biased region" description="Low complexity" evidence="1">
    <location>
        <begin position="92"/>
        <end position="103"/>
    </location>
</feature>
<evidence type="ECO:0000313" key="2">
    <source>
        <dbReference type="Ensembl" id="ENSACCP00020012095.1"/>
    </source>
</evidence>
<reference evidence="2" key="1">
    <citation type="submission" date="2025-08" db="UniProtKB">
        <authorList>
            <consortium name="Ensembl"/>
        </authorList>
    </citation>
    <scope>IDENTIFICATION</scope>
</reference>
<sequence>MRSAMEMHSKARLWQARTVSGAPPGSGASPAPALLPLAAMRAPRERRSQSQAKSSPSWKATKRSRAKAAKSGYEKRVRRGFFLSEAPGRPLAGRGVTAGRVGVRPPPRENGLPCFARSAPL</sequence>
<accession>A0A663EIE2</accession>
<feature type="compositionally biased region" description="Low complexity" evidence="1">
    <location>
        <begin position="20"/>
        <end position="39"/>
    </location>
</feature>
<evidence type="ECO:0000256" key="1">
    <source>
        <dbReference type="SAM" id="MobiDB-lite"/>
    </source>
</evidence>
<evidence type="ECO:0000313" key="3">
    <source>
        <dbReference type="Proteomes" id="UP000472275"/>
    </source>
</evidence>
<name>A0A663EIE2_AQUCH</name>
<feature type="region of interest" description="Disordered" evidence="1">
    <location>
        <begin position="1"/>
        <end position="72"/>
    </location>
</feature>
<dbReference type="Ensembl" id="ENSACCT00020012645.1">
    <property type="protein sequence ID" value="ENSACCP00020012095.1"/>
    <property type="gene ID" value="ENSACCG00020008336.1"/>
</dbReference>
<dbReference type="InParanoid" id="A0A663EIE2"/>
<feature type="region of interest" description="Disordered" evidence="1">
    <location>
        <begin position="86"/>
        <end position="121"/>
    </location>
</feature>
<protein>
    <submittedName>
        <fullName evidence="2">Uncharacterized protein</fullName>
    </submittedName>
</protein>